<dbReference type="GO" id="GO:0006355">
    <property type="term" value="P:regulation of DNA-templated transcription"/>
    <property type="evidence" value="ECO:0007669"/>
    <property type="project" value="InterPro"/>
</dbReference>
<dbReference type="GO" id="GO:0003677">
    <property type="term" value="F:DNA binding"/>
    <property type="evidence" value="ECO:0007669"/>
    <property type="project" value="InterPro"/>
</dbReference>
<dbReference type="InterPro" id="IPR041664">
    <property type="entry name" value="AAA_16"/>
</dbReference>
<evidence type="ECO:0000313" key="6">
    <source>
        <dbReference type="Proteomes" id="UP000295281"/>
    </source>
</evidence>
<dbReference type="GO" id="GO:0005737">
    <property type="term" value="C:cytoplasm"/>
    <property type="evidence" value="ECO:0007669"/>
    <property type="project" value="TreeGrafter"/>
</dbReference>
<evidence type="ECO:0000313" key="5">
    <source>
        <dbReference type="EMBL" id="TDQ50237.1"/>
    </source>
</evidence>
<dbReference type="PROSITE" id="PS50043">
    <property type="entry name" value="HTH_LUXR_2"/>
    <property type="match status" value="1"/>
</dbReference>
<dbReference type="Pfam" id="PF13191">
    <property type="entry name" value="AAA_16"/>
    <property type="match status" value="1"/>
</dbReference>
<dbReference type="InterPro" id="IPR011990">
    <property type="entry name" value="TPR-like_helical_dom_sf"/>
</dbReference>
<evidence type="ECO:0000256" key="2">
    <source>
        <dbReference type="ARBA" id="ARBA00022840"/>
    </source>
</evidence>
<dbReference type="AlphaFoldDB" id="A0A4V3D834"/>
<dbReference type="Pfam" id="PF00196">
    <property type="entry name" value="GerE"/>
    <property type="match status" value="1"/>
</dbReference>
<keyword evidence="2" id="KW-0067">ATP-binding</keyword>
<dbReference type="Gene3D" id="1.10.10.10">
    <property type="entry name" value="Winged helix-like DNA-binding domain superfamily/Winged helix DNA-binding domain"/>
    <property type="match status" value="1"/>
</dbReference>
<dbReference type="SMART" id="SM00421">
    <property type="entry name" value="HTH_LUXR"/>
    <property type="match status" value="1"/>
</dbReference>
<dbReference type="CDD" id="cd06170">
    <property type="entry name" value="LuxR_C_like"/>
    <property type="match status" value="1"/>
</dbReference>
<dbReference type="PROSITE" id="PS50005">
    <property type="entry name" value="TPR"/>
    <property type="match status" value="1"/>
</dbReference>
<gene>
    <name evidence="5" type="ORF">EV190_1136</name>
</gene>
<dbReference type="Pfam" id="PF13424">
    <property type="entry name" value="TPR_12"/>
    <property type="match status" value="1"/>
</dbReference>
<dbReference type="InterPro" id="IPR019734">
    <property type="entry name" value="TPR_rpt"/>
</dbReference>
<sequence length="992" mass="105624">MSSFGTSPVFVGRTAELRTLLDHARRVRTDGSTTVLLGGEAGVGKSRLLAEFAGRTATPLVLRGGCLELGVEGLPFAPFVAVLRQLLRARGALFGSAAGGAGEQELARLLPELGPPPPDRVEARGRLFGEILTLLVAAAADGGLSVVIEDLHWADSATRDLLVFLIRNLESAPVQIVAGYRSDDLHREHPLRRLLPELRRLPGVSHLDLGPLSRSEVAEQAAAISGRTPSPSELATLYERTGGFPLFVESFLEDPEPQGSVPAGSRDLLLRAARRLDERARAVLDVAAVGAVSGDQIDHRLLAAVAGLDEGALDSALGAAVDANILRVAEGGYAFRHSLLREAVHQELLPGRHARLHLRFAEALDAAPELVPFDRLAAEQAHHFHAAHELPRALGAAWRAAMRARESLAFSEELHMLERVLELWDRVDDAADQVGTTLADVVCQAAATAYESGEALRARKLCDEGLALLERVPDPDRETLVTRALLLRRRGRARIQLADHDGIDDLVAALDVHPPQDSEYGFLLAVLARELMMRGGRLPATRLAEKPLSSANTHCRFLSATELAEEALAHADTHPGNCTRADALVTLATLRGQAGDVEEALAMFDRAVKMSRTARSPELEARALGNLSSLLREHGRYAEAVATAREGIERARGNSVLRPQGAFLALNLAEAYYETGELARARETVSTGLDWWPMPLFRSFLVSVGGRIALARGDLAGAATAVDLLSSSDIGSAPRLQPMLSSSAFMVDFALAHGRVDEALAVSEKLDDDSRLTLWPSYSWPLVEALGRAARAAGPGHPAAARLRERLRGLSDHLAVDTPAHLGYRAAVSALVLEDAEPDAELKAWRAAAEAWAPTGFVLAHAEALLRVAEAAAAHGDRAEAVESLRAAAEPARRCGAEPLALRAADLARRLNASLGADGGAAPTAPEGLTPRELQVLRVLARGRTNAEIAAELFISAKTASVHVSRILGKLGVSNRGAAAARARDLGLTAGT</sequence>
<organism evidence="5 6">
    <name type="scientific">Actinorugispora endophytica</name>
    <dbReference type="NCBI Taxonomy" id="1605990"/>
    <lineage>
        <taxon>Bacteria</taxon>
        <taxon>Bacillati</taxon>
        <taxon>Actinomycetota</taxon>
        <taxon>Actinomycetes</taxon>
        <taxon>Streptosporangiales</taxon>
        <taxon>Nocardiopsidaceae</taxon>
        <taxon>Actinorugispora</taxon>
    </lineage>
</organism>
<dbReference type="GO" id="GO:0004016">
    <property type="term" value="F:adenylate cyclase activity"/>
    <property type="evidence" value="ECO:0007669"/>
    <property type="project" value="TreeGrafter"/>
</dbReference>
<keyword evidence="1" id="KW-0547">Nucleotide-binding</keyword>
<dbReference type="PRINTS" id="PR00038">
    <property type="entry name" value="HTHLUXR"/>
</dbReference>
<dbReference type="PANTHER" id="PTHR16305">
    <property type="entry name" value="TESTICULAR SOLUBLE ADENYLYL CYCLASE"/>
    <property type="match status" value="1"/>
</dbReference>
<dbReference type="GO" id="GO:0005524">
    <property type="term" value="F:ATP binding"/>
    <property type="evidence" value="ECO:0007669"/>
    <property type="project" value="UniProtKB-KW"/>
</dbReference>
<dbReference type="PANTHER" id="PTHR16305:SF35">
    <property type="entry name" value="TRANSCRIPTIONAL ACTIVATOR DOMAIN"/>
    <property type="match status" value="1"/>
</dbReference>
<evidence type="ECO:0000259" key="4">
    <source>
        <dbReference type="PROSITE" id="PS50043"/>
    </source>
</evidence>
<keyword evidence="6" id="KW-1185">Reference proteome</keyword>
<dbReference type="OrthoDB" id="5476461at2"/>
<dbReference type="SMART" id="SM00028">
    <property type="entry name" value="TPR"/>
    <property type="match status" value="4"/>
</dbReference>
<dbReference type="SUPFAM" id="SSF52540">
    <property type="entry name" value="P-loop containing nucleoside triphosphate hydrolases"/>
    <property type="match status" value="1"/>
</dbReference>
<dbReference type="Gene3D" id="1.25.40.10">
    <property type="entry name" value="Tetratricopeptide repeat domain"/>
    <property type="match status" value="1"/>
</dbReference>
<accession>A0A4V3D834</accession>
<dbReference type="InterPro" id="IPR016032">
    <property type="entry name" value="Sig_transdc_resp-reg_C-effctor"/>
</dbReference>
<dbReference type="SUPFAM" id="SSF48452">
    <property type="entry name" value="TPR-like"/>
    <property type="match status" value="1"/>
</dbReference>
<protein>
    <submittedName>
        <fullName evidence="5">Tetratricopeptide repeat protein</fullName>
    </submittedName>
</protein>
<comment type="caution">
    <text evidence="5">The sequence shown here is derived from an EMBL/GenBank/DDBJ whole genome shotgun (WGS) entry which is preliminary data.</text>
</comment>
<dbReference type="Proteomes" id="UP000295281">
    <property type="component" value="Unassembled WGS sequence"/>
</dbReference>
<feature type="domain" description="HTH luxR-type" evidence="4">
    <location>
        <begin position="922"/>
        <end position="987"/>
    </location>
</feature>
<keyword evidence="3" id="KW-0802">TPR repeat</keyword>
<proteinExistence type="predicted"/>
<feature type="repeat" description="TPR" evidence="3">
    <location>
        <begin position="581"/>
        <end position="614"/>
    </location>
</feature>
<evidence type="ECO:0000256" key="3">
    <source>
        <dbReference type="PROSITE-ProRule" id="PRU00339"/>
    </source>
</evidence>
<dbReference type="RefSeq" id="WP_133742280.1">
    <property type="nucleotide sequence ID" value="NZ_SNYN01000013.1"/>
</dbReference>
<dbReference type="SUPFAM" id="SSF46894">
    <property type="entry name" value="C-terminal effector domain of the bipartite response regulators"/>
    <property type="match status" value="1"/>
</dbReference>
<evidence type="ECO:0000256" key="1">
    <source>
        <dbReference type="ARBA" id="ARBA00022741"/>
    </source>
</evidence>
<reference evidence="5 6" key="1">
    <citation type="submission" date="2019-03" db="EMBL/GenBank/DDBJ databases">
        <title>Genomic Encyclopedia of Type Strains, Phase IV (KMG-IV): sequencing the most valuable type-strain genomes for metagenomic binning, comparative biology and taxonomic classification.</title>
        <authorList>
            <person name="Goeker M."/>
        </authorList>
    </citation>
    <scope>NUCLEOTIDE SEQUENCE [LARGE SCALE GENOMIC DNA]</scope>
    <source>
        <strain evidence="5 6">DSM 46770</strain>
    </source>
</reference>
<dbReference type="EMBL" id="SNYN01000013">
    <property type="protein sequence ID" value="TDQ50237.1"/>
    <property type="molecule type" value="Genomic_DNA"/>
</dbReference>
<dbReference type="InterPro" id="IPR036388">
    <property type="entry name" value="WH-like_DNA-bd_sf"/>
</dbReference>
<name>A0A4V3D834_9ACTN</name>
<dbReference type="InterPro" id="IPR000792">
    <property type="entry name" value="Tscrpt_reg_LuxR_C"/>
</dbReference>
<dbReference type="InterPro" id="IPR027417">
    <property type="entry name" value="P-loop_NTPase"/>
</dbReference>